<accession>A0A0L8G1T5</accession>
<dbReference type="OrthoDB" id="425014at2759"/>
<feature type="chain" id="PRO_5005582706" evidence="1">
    <location>
        <begin position="29"/>
        <end position="101"/>
    </location>
</feature>
<organism evidence="2">
    <name type="scientific">Octopus bimaculoides</name>
    <name type="common">California two-spotted octopus</name>
    <dbReference type="NCBI Taxonomy" id="37653"/>
    <lineage>
        <taxon>Eukaryota</taxon>
        <taxon>Metazoa</taxon>
        <taxon>Spiralia</taxon>
        <taxon>Lophotrochozoa</taxon>
        <taxon>Mollusca</taxon>
        <taxon>Cephalopoda</taxon>
        <taxon>Coleoidea</taxon>
        <taxon>Octopodiformes</taxon>
        <taxon>Octopoda</taxon>
        <taxon>Incirrata</taxon>
        <taxon>Octopodidae</taxon>
        <taxon>Octopus</taxon>
    </lineage>
</organism>
<reference evidence="2" key="1">
    <citation type="submission" date="2015-07" db="EMBL/GenBank/DDBJ databases">
        <title>MeaNS - Measles Nucleotide Surveillance Program.</title>
        <authorList>
            <person name="Tran T."/>
            <person name="Druce J."/>
        </authorList>
    </citation>
    <scope>NUCLEOTIDE SEQUENCE</scope>
    <source>
        <strain evidence="2">UCB-OBI-ISO-001</strain>
        <tissue evidence="2">Gonad</tissue>
    </source>
</reference>
<dbReference type="AlphaFoldDB" id="A0A0L8G1T5"/>
<evidence type="ECO:0000256" key="1">
    <source>
        <dbReference type="SAM" id="SignalP"/>
    </source>
</evidence>
<dbReference type="EMBL" id="KQ424534">
    <property type="protein sequence ID" value="KOF70858.1"/>
    <property type="molecule type" value="Genomic_DNA"/>
</dbReference>
<sequence length="101" mass="11482">MFGCIFLLFSSVFVHIPTILMRTQLHWAGHVAHMPNYRIPMKVLFGELQQGKHSHGGQRNGFKDSLKVSLKAFNIDQSSWEQTALDRTKWRAAVHNGAPPI</sequence>
<gene>
    <name evidence="2" type="ORF">OCBIM_22002074mg</name>
</gene>
<evidence type="ECO:0000313" key="2">
    <source>
        <dbReference type="EMBL" id="KOF70858.1"/>
    </source>
</evidence>
<keyword evidence="1" id="KW-0732">Signal</keyword>
<protein>
    <submittedName>
        <fullName evidence="2">Uncharacterized protein</fullName>
    </submittedName>
</protein>
<name>A0A0L8G1T5_OCTBM</name>
<feature type="signal peptide" evidence="1">
    <location>
        <begin position="1"/>
        <end position="28"/>
    </location>
</feature>
<proteinExistence type="predicted"/>